<evidence type="ECO:0000313" key="2">
    <source>
        <dbReference type="Proteomes" id="UP000198704"/>
    </source>
</evidence>
<gene>
    <name evidence="1" type="ORF">SAMN05216360_11496</name>
</gene>
<reference evidence="2" key="1">
    <citation type="submission" date="2016-10" db="EMBL/GenBank/DDBJ databases">
        <authorList>
            <person name="Varghese N."/>
            <person name="Submissions S."/>
        </authorList>
    </citation>
    <scope>NUCLEOTIDE SEQUENCE [LARGE SCALE GENOMIC DNA]</scope>
    <source>
        <strain evidence="2">BL47</strain>
    </source>
</reference>
<dbReference type="EMBL" id="FNHS01000014">
    <property type="protein sequence ID" value="SDO06564.1"/>
    <property type="molecule type" value="Genomic_DNA"/>
</dbReference>
<proteinExistence type="predicted"/>
<dbReference type="AlphaFoldDB" id="A0A1H0GI48"/>
<name>A0A1H0GI48_9HYPH</name>
<accession>A0A1H0GI48</accession>
<keyword evidence="2" id="KW-1185">Reference proteome</keyword>
<protein>
    <submittedName>
        <fullName evidence="1">Uncharacterized protein</fullName>
    </submittedName>
</protein>
<sequence length="226" mass="22894">MIRMRRPGQPALTDAGASGVSMPFLPTLAVVALLGVASVYCPSPNPTQSPRADLEQSDPLTTESLAPVASSPTATSFARLPAIAVAAGRLPAPLAFAEAFPLDDSGPRAAGVPPRVRGSARPLPRVAANRRSCPGRRCPETPLRGTDPFAAAHAEAADPVGRGAIPEQALPFADAVADVVADAVTERVADTLAPAARVVGDAADLMRSGAAAVRGSVSLAVADCLR</sequence>
<organism evidence="1 2">
    <name type="scientific">Methylobacterium phyllostachyos</name>
    <dbReference type="NCBI Taxonomy" id="582672"/>
    <lineage>
        <taxon>Bacteria</taxon>
        <taxon>Pseudomonadati</taxon>
        <taxon>Pseudomonadota</taxon>
        <taxon>Alphaproteobacteria</taxon>
        <taxon>Hyphomicrobiales</taxon>
        <taxon>Methylobacteriaceae</taxon>
        <taxon>Methylobacterium</taxon>
    </lineage>
</organism>
<dbReference type="Proteomes" id="UP000198704">
    <property type="component" value="Unassembled WGS sequence"/>
</dbReference>
<evidence type="ECO:0000313" key="1">
    <source>
        <dbReference type="EMBL" id="SDO06564.1"/>
    </source>
</evidence>
<dbReference type="STRING" id="582672.SAMN05216360_11496"/>